<feature type="binding site" evidence="19">
    <location>
        <position position="545"/>
    </location>
    <ligand>
        <name>Ca(2+)</name>
        <dbReference type="ChEBI" id="CHEBI:29108"/>
    </ligand>
</feature>
<feature type="active site" description="Proton donor" evidence="18">
    <location>
        <position position="429"/>
    </location>
</feature>
<evidence type="ECO:0000256" key="7">
    <source>
        <dbReference type="ARBA" id="ARBA00022801"/>
    </source>
</evidence>
<dbReference type="PRINTS" id="PR00747">
    <property type="entry name" value="GLYHDRLASE47"/>
</dbReference>
<comment type="catalytic activity">
    <reaction evidence="16">
        <text>N(4)-(alpha-D-Man-(1-&gt;2)-alpha-D-Man-(1-&gt;2)-alpha-D-Man-(1-&gt;3)-[alpha-D-Man-(1-&gt;2)-alpha-D-Man-(1-&gt;3)-[alpha-D-Man-(1-&gt;2)-alpha-D-Man-(1-&gt;6)]-alpha-D-Man-(1-&gt;6)]-beta-D-Man-(1-&gt;4)-beta-D-GlcNAc-(1-&gt;4)-beta-D-GlcNAc)-L-asparaginyl-[protein] (N-glucan mannose isomer 9A1,2,3B1,2,3) + 4 H2O = N(4)-(alpha-D-Man-(1-&gt;3)-[alpha-D-Man-(1-&gt;3)-[alpha-D-Man-(1-&gt;6)]-alpha-D-Man-(1-&gt;6)]-beta-D-Man-(1-&gt;4)-beta-D-GlcNAc-(1-&gt;4)-beta-D-GlcNAc)-L-asparaginyl-[protein] (N-glucan mannose isomer 5A1,2) + 4 beta-D-mannose</text>
        <dbReference type="Rhea" id="RHEA:56008"/>
        <dbReference type="Rhea" id="RHEA-COMP:14356"/>
        <dbReference type="Rhea" id="RHEA-COMP:14367"/>
        <dbReference type="ChEBI" id="CHEBI:15377"/>
        <dbReference type="ChEBI" id="CHEBI:28563"/>
        <dbReference type="ChEBI" id="CHEBI:59087"/>
        <dbReference type="ChEBI" id="CHEBI:139493"/>
        <dbReference type="EC" id="3.2.1.113"/>
    </reaction>
</comment>
<dbReference type="EC" id="3.2.1.-" evidence="21"/>
<keyword evidence="13 20" id="KW-1015">Disulfide bond</keyword>
<evidence type="ECO:0000256" key="2">
    <source>
        <dbReference type="ARBA" id="ARBA00004648"/>
    </source>
</evidence>
<sequence length="555" mass="64259">MPQWLPLQKDEVLPLFVQRPKPTSCVTTLVRKWRGLHRFQRTVVIGLAVFLLIFCFYAQVYSLSGQVEDVYQKQVFTTKRYKTVDEQNKQPQISNKGGVITFPEPNQRQQAVRAAFQHAWQGYKKYAWGYDHLKPISKGYSEWMQCGLTIVDSLDTMLMMNLDQEFGEAKDWVINKLTFEKDNYVNLFETTIRILGGLLTTYHITKEEVFKTKAEDIGIRLMGALENTDIPYSDVNLKTRKAKQPAWGGESSLSEVTSIQLEFRDLSRLTGNTTYEEKAFKVSEHIHNIGCKKHDGLCGMFLNPSTGTFRDSTTITLGARADSYYEYLLKQWLQTGKAVDWLKKDYVESIDAMKKHLWRASEPKQFWFVGELLSGNSYSPKMDHLVCFLAGTLALGAQNGLPEWHMDMAKNLSRTCYEMYKTPTGLAPEIVYFNQLPGTNKDDIIIKPLDAHSLLRPEAFEAWFYMYRITGDKMYQEWGWEAFLAIEKYARVENGYSSVNNCKKIPVTYRDMMESFFLSESLKYLYLLFSDDQTAFPLNEYVFNTEGHPLPVFNY</sequence>
<evidence type="ECO:0000256" key="18">
    <source>
        <dbReference type="PIRSR" id="PIRSR601382-1"/>
    </source>
</evidence>
<evidence type="ECO:0000256" key="13">
    <source>
        <dbReference type="ARBA" id="ARBA00023157"/>
    </source>
</evidence>
<dbReference type="Proteomes" id="UP000783686">
    <property type="component" value="Unassembled WGS sequence"/>
</dbReference>
<feature type="disulfide bond" evidence="20">
    <location>
        <begin position="387"/>
        <end position="416"/>
    </location>
</feature>
<evidence type="ECO:0000256" key="11">
    <source>
        <dbReference type="ARBA" id="ARBA00022989"/>
    </source>
</evidence>
<dbReference type="Pfam" id="PF01532">
    <property type="entry name" value="Glyco_hydro_47"/>
    <property type="match status" value="1"/>
</dbReference>
<dbReference type="GO" id="GO:0005975">
    <property type="term" value="P:carbohydrate metabolic process"/>
    <property type="evidence" value="ECO:0007669"/>
    <property type="project" value="InterPro"/>
</dbReference>
<comment type="cofactor">
    <cofactor evidence="1 19">
        <name>Ca(2+)</name>
        <dbReference type="ChEBI" id="CHEBI:29108"/>
    </cofactor>
</comment>
<dbReference type="InterPro" id="IPR001382">
    <property type="entry name" value="Glyco_hydro_47"/>
</dbReference>
<dbReference type="InterPro" id="IPR036026">
    <property type="entry name" value="Seven-hairpin_glycosidases"/>
</dbReference>
<dbReference type="AlphaFoldDB" id="A0A811LPX9"/>
<evidence type="ECO:0000256" key="8">
    <source>
        <dbReference type="ARBA" id="ARBA00022824"/>
    </source>
</evidence>
<keyword evidence="14 21" id="KW-0326">Glycosidase</keyword>
<evidence type="ECO:0000256" key="19">
    <source>
        <dbReference type="PIRSR" id="PIRSR601382-2"/>
    </source>
</evidence>
<keyword evidence="10" id="KW-0735">Signal-anchor</keyword>
<evidence type="ECO:0000256" key="12">
    <source>
        <dbReference type="ARBA" id="ARBA00023136"/>
    </source>
</evidence>
<evidence type="ECO:0000256" key="14">
    <source>
        <dbReference type="ARBA" id="ARBA00023295"/>
    </source>
</evidence>
<dbReference type="GO" id="GO:0005509">
    <property type="term" value="F:calcium ion binding"/>
    <property type="evidence" value="ECO:0007669"/>
    <property type="project" value="InterPro"/>
</dbReference>
<feature type="active site" evidence="18">
    <location>
        <position position="458"/>
    </location>
</feature>
<evidence type="ECO:0000256" key="5">
    <source>
        <dbReference type="ARBA" id="ARBA00022692"/>
    </source>
</evidence>
<keyword evidence="24" id="KW-1185">Reference proteome</keyword>
<keyword evidence="12 22" id="KW-0472">Membrane</keyword>
<name>A0A811LPX9_9BILA</name>
<gene>
    <name evidence="23" type="ORF">BOKJ2_LOCUS13271</name>
</gene>
<dbReference type="EMBL" id="CAJFDH010000006">
    <property type="protein sequence ID" value="CAD5229212.1"/>
    <property type="molecule type" value="Genomic_DNA"/>
</dbReference>
<dbReference type="FunFam" id="1.50.10.10:FF:000010">
    <property type="entry name" value="alpha-1,2-Mannosidase"/>
    <property type="match status" value="1"/>
</dbReference>
<dbReference type="OrthoDB" id="8118055at2759"/>
<evidence type="ECO:0000256" key="3">
    <source>
        <dbReference type="ARBA" id="ARBA00004922"/>
    </source>
</evidence>
<feature type="active site" evidence="18">
    <location>
        <position position="322"/>
    </location>
</feature>
<keyword evidence="9 19" id="KW-0106">Calcium</keyword>
<accession>A0A811LPX9</accession>
<dbReference type="EMBL" id="CAJFCW020000006">
    <property type="protein sequence ID" value="CAG9126022.1"/>
    <property type="molecule type" value="Genomic_DNA"/>
</dbReference>
<keyword evidence="6 19" id="KW-0479">Metal-binding</keyword>
<evidence type="ECO:0000256" key="9">
    <source>
        <dbReference type="ARBA" id="ARBA00022837"/>
    </source>
</evidence>
<proteinExistence type="inferred from homology"/>
<comment type="catalytic activity">
    <reaction evidence="15">
        <text>N(4)-(alpha-D-Man-(1-&gt;2)-alpha-D-Man-(1-&gt;2)-alpha-D-Man-(1-&gt;3)-[alpha-D-Man-(1-&gt;3)-[alpha-D-Man-(1-&gt;2)-alpha-D-Man-(1-&gt;6)]-alpha-D-Man-(1-&gt;6)]-beta-D-Man-(1-&gt;4)-beta-D-GlcNAc-(1-&gt;4)-beta-D-GlcNAc)-L-asparaginyl-[protein] (N-glucan mannose isomer 8A1,2,3B1,3) + 3 H2O = N(4)-(alpha-D-Man-(1-&gt;3)-[alpha-D-Man-(1-&gt;3)-[alpha-D-Man-(1-&gt;6)]-alpha-D-Man-(1-&gt;6)]-beta-D-Man-(1-&gt;4)-beta-D-GlcNAc-(1-&gt;4)-beta-D-GlcNAc)-L-asparaginyl-[protein] (N-glucan mannose isomer 5A1,2) + 3 beta-D-mannose</text>
        <dbReference type="Rhea" id="RHEA:56028"/>
        <dbReference type="Rhea" id="RHEA-COMP:14358"/>
        <dbReference type="Rhea" id="RHEA-COMP:14367"/>
        <dbReference type="ChEBI" id="CHEBI:15377"/>
        <dbReference type="ChEBI" id="CHEBI:28563"/>
        <dbReference type="ChEBI" id="CHEBI:59087"/>
        <dbReference type="ChEBI" id="CHEBI:60628"/>
        <dbReference type="EC" id="3.2.1.113"/>
    </reaction>
</comment>
<dbReference type="GO" id="GO:0005789">
    <property type="term" value="C:endoplasmic reticulum membrane"/>
    <property type="evidence" value="ECO:0007669"/>
    <property type="project" value="UniProtKB-SubCell"/>
</dbReference>
<dbReference type="Proteomes" id="UP000614601">
    <property type="component" value="Unassembled WGS sequence"/>
</dbReference>
<evidence type="ECO:0000256" key="4">
    <source>
        <dbReference type="ARBA" id="ARBA00007658"/>
    </source>
</evidence>
<evidence type="ECO:0000256" key="17">
    <source>
        <dbReference type="ARBA" id="ARBA00053655"/>
    </source>
</evidence>
<organism evidence="23 24">
    <name type="scientific">Bursaphelenchus okinawaensis</name>
    <dbReference type="NCBI Taxonomy" id="465554"/>
    <lineage>
        <taxon>Eukaryota</taxon>
        <taxon>Metazoa</taxon>
        <taxon>Ecdysozoa</taxon>
        <taxon>Nematoda</taxon>
        <taxon>Chromadorea</taxon>
        <taxon>Rhabditida</taxon>
        <taxon>Tylenchina</taxon>
        <taxon>Tylenchomorpha</taxon>
        <taxon>Aphelenchoidea</taxon>
        <taxon>Aphelenchoididae</taxon>
        <taxon>Bursaphelenchus</taxon>
    </lineage>
</organism>
<dbReference type="PANTHER" id="PTHR11742">
    <property type="entry name" value="MANNOSYL-OLIGOSACCHARIDE ALPHA-1,2-MANNOSIDASE-RELATED"/>
    <property type="match status" value="1"/>
</dbReference>
<keyword evidence="8" id="KW-0256">Endoplasmic reticulum</keyword>
<protein>
    <recommendedName>
        <fullName evidence="21">alpha-1,2-Mannosidase</fullName>
        <ecNumber evidence="21">3.2.1.-</ecNumber>
    </recommendedName>
</protein>
<feature type="transmembrane region" description="Helical" evidence="22">
    <location>
        <begin position="42"/>
        <end position="63"/>
    </location>
</feature>
<evidence type="ECO:0000256" key="16">
    <source>
        <dbReference type="ARBA" id="ARBA00048605"/>
    </source>
</evidence>
<dbReference type="GO" id="GO:0004571">
    <property type="term" value="F:mannosyl-oligosaccharide 1,2-alpha-mannosidase activity"/>
    <property type="evidence" value="ECO:0007669"/>
    <property type="project" value="UniProtKB-EC"/>
</dbReference>
<dbReference type="PANTHER" id="PTHR11742:SF55">
    <property type="entry name" value="ENDOPLASMIC RETICULUM MANNOSYL-OLIGOSACCHARIDE 1,2-ALPHA-MANNOSIDASE"/>
    <property type="match status" value="1"/>
</dbReference>
<comment type="similarity">
    <text evidence="4 21">Belongs to the glycosyl hydrolase 47 family.</text>
</comment>
<dbReference type="SUPFAM" id="SSF48225">
    <property type="entry name" value="Seven-hairpin glycosidases"/>
    <property type="match status" value="1"/>
</dbReference>
<evidence type="ECO:0000256" key="6">
    <source>
        <dbReference type="ARBA" id="ARBA00022723"/>
    </source>
</evidence>
<evidence type="ECO:0000256" key="15">
    <source>
        <dbReference type="ARBA" id="ARBA00047669"/>
    </source>
</evidence>
<comment type="function">
    <text evidence="17">Involved in glycoprotein quality control targeting of misfolded glycoproteins for degradation. It primarily trims a single alpha-1,2-linked mannose residue from Man(9)GlcNAc(2) to produce Man(8)GlcNAc(2), but at high enzyme concentrations, as found in the ER quality control compartment (ERQC), it further trims the carbohydrates to Man(5-6)GlcNAc(2).</text>
</comment>
<evidence type="ECO:0000256" key="20">
    <source>
        <dbReference type="PIRSR" id="PIRSR601382-3"/>
    </source>
</evidence>
<evidence type="ECO:0000256" key="21">
    <source>
        <dbReference type="RuleBase" id="RU361193"/>
    </source>
</evidence>
<keyword evidence="7 21" id="KW-0378">Hydrolase</keyword>
<dbReference type="GO" id="GO:0034976">
    <property type="term" value="P:response to endoplasmic reticulum stress"/>
    <property type="evidence" value="ECO:0007669"/>
    <property type="project" value="UniProtKB-ARBA"/>
</dbReference>
<dbReference type="GO" id="GO:0010498">
    <property type="term" value="P:proteasomal protein catabolic process"/>
    <property type="evidence" value="ECO:0007669"/>
    <property type="project" value="UniProtKB-ARBA"/>
</dbReference>
<dbReference type="InterPro" id="IPR012341">
    <property type="entry name" value="6hp_glycosidase-like_sf"/>
</dbReference>
<evidence type="ECO:0000256" key="22">
    <source>
        <dbReference type="SAM" id="Phobius"/>
    </source>
</evidence>
<dbReference type="Gene3D" id="1.50.10.10">
    <property type="match status" value="1"/>
</dbReference>
<evidence type="ECO:0000256" key="1">
    <source>
        <dbReference type="ARBA" id="ARBA00001913"/>
    </source>
</evidence>
<feature type="active site" description="Proton donor" evidence="18">
    <location>
        <position position="189"/>
    </location>
</feature>
<comment type="subcellular location">
    <subcellularLocation>
        <location evidence="2">Endoplasmic reticulum membrane</location>
        <topology evidence="2">Single-pass type II membrane protein</topology>
    </subcellularLocation>
</comment>
<comment type="caution">
    <text evidence="23">The sequence shown here is derived from an EMBL/GenBank/DDBJ whole genome shotgun (WGS) entry which is preliminary data.</text>
</comment>
<comment type="pathway">
    <text evidence="3">Protein modification; protein glycosylation.</text>
</comment>
<evidence type="ECO:0000256" key="10">
    <source>
        <dbReference type="ARBA" id="ARBA00022968"/>
    </source>
</evidence>
<evidence type="ECO:0000313" key="23">
    <source>
        <dbReference type="EMBL" id="CAD5229212.1"/>
    </source>
</evidence>
<dbReference type="InterPro" id="IPR050749">
    <property type="entry name" value="Glycosyl_Hydrolase_47"/>
</dbReference>
<keyword evidence="11 22" id="KW-1133">Transmembrane helix</keyword>
<evidence type="ECO:0000313" key="24">
    <source>
        <dbReference type="Proteomes" id="UP000614601"/>
    </source>
</evidence>
<reference evidence="23" key="1">
    <citation type="submission" date="2020-09" db="EMBL/GenBank/DDBJ databases">
        <authorList>
            <person name="Kikuchi T."/>
        </authorList>
    </citation>
    <scope>NUCLEOTIDE SEQUENCE</scope>
    <source>
        <strain evidence="23">SH1</strain>
    </source>
</reference>
<keyword evidence="5 22" id="KW-0812">Transmembrane</keyword>